<evidence type="ECO:0000313" key="3">
    <source>
        <dbReference type="Proteomes" id="UP001430953"/>
    </source>
</evidence>
<keyword evidence="1" id="KW-0812">Transmembrane</keyword>
<proteinExistence type="predicted"/>
<dbReference type="Proteomes" id="UP001430953">
    <property type="component" value="Unassembled WGS sequence"/>
</dbReference>
<feature type="transmembrane region" description="Helical" evidence="1">
    <location>
        <begin position="71"/>
        <end position="90"/>
    </location>
</feature>
<evidence type="ECO:0000313" key="2">
    <source>
        <dbReference type="EMBL" id="KAL0107549.1"/>
    </source>
</evidence>
<reference evidence="2 3" key="1">
    <citation type="submission" date="2023-03" db="EMBL/GenBank/DDBJ databases">
        <title>High recombination rates correlate with genetic variation in Cardiocondyla obscurior ants.</title>
        <authorList>
            <person name="Errbii M."/>
        </authorList>
    </citation>
    <scope>NUCLEOTIDE SEQUENCE [LARGE SCALE GENOMIC DNA]</scope>
    <source>
        <strain evidence="2">Alpha-2009</strain>
        <tissue evidence="2">Whole body</tissue>
    </source>
</reference>
<comment type="caution">
    <text evidence="2">The sequence shown here is derived from an EMBL/GenBank/DDBJ whole genome shotgun (WGS) entry which is preliminary data.</text>
</comment>
<name>A0AAW2EYQ2_9HYME</name>
<accession>A0AAW2EYQ2</accession>
<evidence type="ECO:0000256" key="1">
    <source>
        <dbReference type="SAM" id="Phobius"/>
    </source>
</evidence>
<feature type="transmembrane region" description="Helical" evidence="1">
    <location>
        <begin position="117"/>
        <end position="136"/>
    </location>
</feature>
<keyword evidence="3" id="KW-1185">Reference proteome</keyword>
<organism evidence="2 3">
    <name type="scientific">Cardiocondyla obscurior</name>
    <dbReference type="NCBI Taxonomy" id="286306"/>
    <lineage>
        <taxon>Eukaryota</taxon>
        <taxon>Metazoa</taxon>
        <taxon>Ecdysozoa</taxon>
        <taxon>Arthropoda</taxon>
        <taxon>Hexapoda</taxon>
        <taxon>Insecta</taxon>
        <taxon>Pterygota</taxon>
        <taxon>Neoptera</taxon>
        <taxon>Endopterygota</taxon>
        <taxon>Hymenoptera</taxon>
        <taxon>Apocrita</taxon>
        <taxon>Aculeata</taxon>
        <taxon>Formicoidea</taxon>
        <taxon>Formicidae</taxon>
        <taxon>Myrmicinae</taxon>
        <taxon>Cardiocondyla</taxon>
    </lineage>
</organism>
<dbReference type="EMBL" id="JADYXP020000016">
    <property type="protein sequence ID" value="KAL0107549.1"/>
    <property type="molecule type" value="Genomic_DNA"/>
</dbReference>
<dbReference type="PANTHER" id="PTHR14549:SF2">
    <property type="entry name" value="TRANSMEMBRANE PROTEIN 223"/>
    <property type="match status" value="1"/>
</dbReference>
<evidence type="ECO:0008006" key="4">
    <source>
        <dbReference type="Google" id="ProtNLM"/>
    </source>
</evidence>
<protein>
    <recommendedName>
        <fullName evidence="4">Transmembrane protein 223</fullName>
    </recommendedName>
</protein>
<dbReference type="InterPro" id="IPR045325">
    <property type="entry name" value="TMEM70/TMEM186/TMEM223"/>
</dbReference>
<dbReference type="GO" id="GO:0005739">
    <property type="term" value="C:mitochondrion"/>
    <property type="evidence" value="ECO:0007669"/>
    <property type="project" value="TreeGrafter"/>
</dbReference>
<dbReference type="InterPro" id="IPR026100">
    <property type="entry name" value="Tmem223"/>
</dbReference>
<dbReference type="Pfam" id="PF06979">
    <property type="entry name" value="TMEM70"/>
    <property type="match status" value="1"/>
</dbReference>
<dbReference type="AlphaFoldDB" id="A0AAW2EYQ2"/>
<sequence>MLNLIFKHPSTHKFVLTHLRSAFEISSFKSNKLLKNVLTQHRKITQVDVNMNVQNNVILYKLNKDKYYRNVKIFAVGQLLGWLTLAYSTYNPSLWSIFTTDITLKEYFISNMFQTGVFTFALIAGPFMFFFIYALCSRSVKYIILNKGGKTVSIVTYHVLKKKSSSVIPVEMVKSTVDRRSKSGFVSLKIKNKYFYYLLDNGGTYVNPKLFDCVTE</sequence>
<gene>
    <name evidence="2" type="ORF">PUN28_014695</name>
</gene>
<keyword evidence="1" id="KW-1133">Transmembrane helix</keyword>
<keyword evidence="1" id="KW-0472">Membrane</keyword>
<dbReference type="PANTHER" id="PTHR14549">
    <property type="entry name" value="TRANSMEMBRANE PROTEIN 223"/>
    <property type="match status" value="1"/>
</dbReference>